<reference evidence="1 2" key="1">
    <citation type="journal article" date="2022" name="IScience">
        <title>An ultrasensitive nanofiber-based assay for enzymatic hydrolysis and deep-sea microbial degradation of cellulose.</title>
        <authorList>
            <person name="Tsudome M."/>
            <person name="Tachioka M."/>
            <person name="Miyazaki M."/>
            <person name="Uchimura K."/>
            <person name="Tsuda M."/>
            <person name="Takaki Y."/>
            <person name="Deguchi S."/>
        </authorList>
    </citation>
    <scope>NUCLEOTIDE SEQUENCE [LARGE SCALE GENOMIC DNA]</scope>
    <source>
        <strain evidence="1 2">GE09</strain>
    </source>
</reference>
<dbReference type="KEGG" id="marq:MARGE09_P0385"/>
<proteinExistence type="predicted"/>
<protein>
    <recommendedName>
        <fullName evidence="3">DUF4238 domain-containing protein</fullName>
    </recommendedName>
</protein>
<evidence type="ECO:0008006" key="3">
    <source>
        <dbReference type="Google" id="ProtNLM"/>
    </source>
</evidence>
<dbReference type="RefSeq" id="WP_236985692.1">
    <property type="nucleotide sequence ID" value="NZ_AP023086.1"/>
</dbReference>
<evidence type="ECO:0000313" key="2">
    <source>
        <dbReference type="Proteomes" id="UP001320119"/>
    </source>
</evidence>
<keyword evidence="2" id="KW-1185">Reference proteome</keyword>
<dbReference type="AlphaFoldDB" id="A0AAN1WEM9"/>
<name>A0AAN1WEM9_9GAMM</name>
<dbReference type="EMBL" id="AP023086">
    <property type="protein sequence ID" value="BCD96186.1"/>
    <property type="molecule type" value="Genomic_DNA"/>
</dbReference>
<evidence type="ECO:0000313" key="1">
    <source>
        <dbReference type="EMBL" id="BCD96186.1"/>
    </source>
</evidence>
<sequence length="298" mass="34624">MDFANYSNTTTAQHFYSRWELRCNSNTAKEKKILRIGKTPKGPELEGPVNIGSILCENDLYTFHKENKLRSNLENIFNGSETTASKFINRDAINIFNENDLLNVVGLKLLNIFRSPLNHSFTGKIFENFADHPIRHNPENIIFRNLLKNGNHKRLSQLQQEFGLKENDREMWLELIYTLAEESTNEKVHRPESLARFICKELFSYIEIHKYTQEIVAVCDRGYVELSDPNGLTSLYFNLNKNTLLMISSPPIPSQPEEIMRIDIVDDLERLMFYNQEAFNQCHLKIYTASKNILGVTK</sequence>
<organism evidence="1 2">
    <name type="scientific">Marinagarivorans cellulosilyticus</name>
    <dbReference type="NCBI Taxonomy" id="2721545"/>
    <lineage>
        <taxon>Bacteria</taxon>
        <taxon>Pseudomonadati</taxon>
        <taxon>Pseudomonadota</taxon>
        <taxon>Gammaproteobacteria</taxon>
        <taxon>Cellvibrionales</taxon>
        <taxon>Cellvibrionaceae</taxon>
        <taxon>Marinagarivorans</taxon>
    </lineage>
</organism>
<gene>
    <name evidence="1" type="ORF">MARGE09_P0385</name>
</gene>
<dbReference type="Proteomes" id="UP001320119">
    <property type="component" value="Chromosome"/>
</dbReference>
<accession>A0AAN1WEM9</accession>